<proteinExistence type="predicted"/>
<reference evidence="1" key="1">
    <citation type="submission" date="2021-01" db="EMBL/GenBank/DDBJ databases">
        <authorList>
            <person name="Corre E."/>
            <person name="Pelletier E."/>
            <person name="Niang G."/>
            <person name="Scheremetjew M."/>
            <person name="Finn R."/>
            <person name="Kale V."/>
            <person name="Holt S."/>
            <person name="Cochrane G."/>
            <person name="Meng A."/>
            <person name="Brown T."/>
            <person name="Cohen L."/>
        </authorList>
    </citation>
    <scope>NUCLEOTIDE SEQUENCE</scope>
    <source>
        <strain evidence="1">CCMP1594</strain>
    </source>
</reference>
<organism evidence="1">
    <name type="scientific">Eutreptiella gymnastica</name>
    <dbReference type="NCBI Taxonomy" id="73025"/>
    <lineage>
        <taxon>Eukaryota</taxon>
        <taxon>Discoba</taxon>
        <taxon>Euglenozoa</taxon>
        <taxon>Euglenida</taxon>
        <taxon>Spirocuta</taxon>
        <taxon>Euglenophyceae</taxon>
        <taxon>Eutreptiales</taxon>
        <taxon>Eutreptiaceae</taxon>
        <taxon>Eutreptiella</taxon>
    </lineage>
</organism>
<dbReference type="EMBL" id="HBJA01082606">
    <property type="protein sequence ID" value="CAE0817686.1"/>
    <property type="molecule type" value="Transcribed_RNA"/>
</dbReference>
<name>A0A7S4LB42_9EUGL</name>
<gene>
    <name evidence="1" type="ORF">EGYM00163_LOCUS28854</name>
</gene>
<protein>
    <submittedName>
        <fullName evidence="1">Uncharacterized protein</fullName>
    </submittedName>
</protein>
<sequence>MQRPGPRFPDPSTLRGSLSRTRHIFIGFSEESFVRCVVPPPRLREQRPCENSTGYCCRNCWNRGIWRFRFLVVPQDQVFYFDLGLERLYFGMLKTATACVSSA</sequence>
<accession>A0A7S4LB42</accession>
<dbReference type="AlphaFoldDB" id="A0A7S4LB42"/>
<evidence type="ECO:0000313" key="1">
    <source>
        <dbReference type="EMBL" id="CAE0817686.1"/>
    </source>
</evidence>